<organism evidence="10 11">
    <name type="scientific">Achromobacter aloeverae</name>
    <dbReference type="NCBI Taxonomy" id="1750518"/>
    <lineage>
        <taxon>Bacteria</taxon>
        <taxon>Pseudomonadati</taxon>
        <taxon>Pseudomonadota</taxon>
        <taxon>Betaproteobacteria</taxon>
        <taxon>Burkholderiales</taxon>
        <taxon>Alcaligenaceae</taxon>
        <taxon>Achromobacter</taxon>
    </lineage>
</organism>
<dbReference type="NCBIfam" id="TIGR02456">
    <property type="entry name" value="treS_nterm"/>
    <property type="match status" value="1"/>
</dbReference>
<dbReference type="FunFam" id="3.20.20.80:FF:000055">
    <property type="entry name" value="Trehalose synthase"/>
    <property type="match status" value="1"/>
</dbReference>
<dbReference type="GO" id="GO:0047471">
    <property type="term" value="F:maltose alpha-D-glucosyltransferase activity"/>
    <property type="evidence" value="ECO:0007669"/>
    <property type="project" value="UniProtKB-EC"/>
</dbReference>
<dbReference type="NCBIfam" id="TIGR02457">
    <property type="entry name" value="TreS_Cterm"/>
    <property type="match status" value="1"/>
</dbReference>
<dbReference type="Pfam" id="PF16657">
    <property type="entry name" value="Malt_amylase_C"/>
    <property type="match status" value="1"/>
</dbReference>
<dbReference type="EMBL" id="PYAL01000002">
    <property type="protein sequence ID" value="RXN91333.1"/>
    <property type="molecule type" value="Genomic_DNA"/>
</dbReference>
<dbReference type="InterPro" id="IPR011009">
    <property type="entry name" value="Kinase-like_dom_sf"/>
</dbReference>
<gene>
    <name evidence="10" type="primary">treS</name>
    <name evidence="10" type="ORF">C7R54_09215</name>
</gene>
<dbReference type="InterPro" id="IPR045857">
    <property type="entry name" value="O16G_dom_2"/>
</dbReference>
<reference evidence="10 11" key="1">
    <citation type="journal article" date="2017" name="Int. J. Syst. Evol. Microbiol.">
        <title>Achromobacter aloeverae sp. nov., isolated from the root of Aloe vera (L.) Burm.f.</title>
        <authorList>
            <person name="Kuncharoen N."/>
            <person name="Muramatsu Y."/>
            <person name="Shibata C."/>
            <person name="Kamakura Y."/>
            <person name="Nakagawa Y."/>
            <person name="Tanasupawat S."/>
        </authorList>
    </citation>
    <scope>NUCLEOTIDE SEQUENCE [LARGE SCALE GENOMIC DNA]</scope>
    <source>
        <strain evidence="10 11">AVA-1</strain>
    </source>
</reference>
<dbReference type="Proteomes" id="UP000290849">
    <property type="component" value="Unassembled WGS sequence"/>
</dbReference>
<protein>
    <recommendedName>
        <fullName evidence="3">maltose alpha-D-glucosyltransferase</fullName>
        <ecNumber evidence="3">5.4.99.16</ecNumber>
    </recommendedName>
    <alternativeName>
        <fullName evidence="7">Maltose alpha-D-glucosyltransferase</fullName>
    </alternativeName>
</protein>
<dbReference type="GO" id="GO:0016740">
    <property type="term" value="F:transferase activity"/>
    <property type="evidence" value="ECO:0007669"/>
    <property type="project" value="UniProtKB-KW"/>
</dbReference>
<dbReference type="SUPFAM" id="SSF56112">
    <property type="entry name" value="Protein kinase-like (PK-like)"/>
    <property type="match status" value="1"/>
</dbReference>
<dbReference type="SUPFAM" id="SSF51445">
    <property type="entry name" value="(Trans)glycosidases"/>
    <property type="match status" value="1"/>
</dbReference>
<accession>A0A4Q1HLJ3</accession>
<keyword evidence="10" id="KW-0808">Transferase</keyword>
<comment type="caution">
    <text evidence="10">The sequence shown here is derived from an EMBL/GenBank/DDBJ whole genome shotgun (WGS) entry which is preliminary data.</text>
</comment>
<feature type="region of interest" description="Disordered" evidence="8">
    <location>
        <begin position="1"/>
        <end position="55"/>
    </location>
</feature>
<sequence>MARQATGRAPAPRPAVPHLASDARLNAQPGRVPRPAQRQEDNGMSDNHVNSPNRDDPLWYKDAVIYQLHVKSFFDANNDGVGDFAGLVEKLDYIASLGVNTIWLLPFYPSPRRDDGYDIAEYRGVHPDYGTLAGVRKLIKAAHARGLRVITELVVNHTSDQHPWFQRARRAKPGSAARNYYVWSDNDQAYAGTRIIFLDTEKSNWTWDPVAGAYFWHRFYSHQPDLNYDNPQVLKEVIGVMRFWLDLGVDGLRLDAVPYLVEREGTNNENLPETHAVLKKIRAQLDAEYPGRMLLAEANQWPEDAQEYFGQGDECHMSFHFPLMPRMYMAIAREDRFPITDIMRQTPDIPETCQWAIFLRNHDELTLEMVTSNERDYLWNTYAADRRARINLGIRRRLAPLMERDRRRIELMNSLLLSMPGTPVIYYGDELGMGDNIHLGDRDGVRTPMQWSPDRNGGFSRADPERLPLPPLMGPLYGYEAVNVEAQQRDPHSLLNWSRRMLATRAKTQAFGRGTLRFLFPGNRNILAYLREYEATTILCVANLSRASQPVELDLSSLAGRVPVELLGGTPFPAIGELTYLLTLPPYGFYWFDLSASASPPEWHATHPERMPEYYTLVLRGRTGYELTEGAVRSLREDVLPLYLSRQRWYPKDRKVKMAQAAYAAQLPGADHECFIAEIQVDFDGKPARFLLPAALIWDETLPPMAQQYALARVRRAAEMGYLTDAFTLPSFIHALVRGLRERTEIPVPRAHPPAVLRFRGEPTLDKIELPPDAEVQWFTGEQSNSSVTLGGIMMLKLLRRIVPGVHPEAEMTRRLTEVGYANGAPLLGEIQRIDEDGTPHTLALMHQMITNQGDAWTWTLNYLKRTLEAAALTAESAEDYDEDLLGYINFAHTMGKRLGELHAALSLPTDDAAFKPHRATRHDAERRAKAVIAMLDQGLDTLKANMGRLDAAHAETAAWLAEHRDALVEVVRDLAANEEDTLHIRIHGDFHLGQVLAAQGDAYLIDFEGEPARTLEERRAKTSALRDVAGLLRSFDYAAATLADGTGKGKGKAEETGEAQIAEQQLRTRRQDLIERFRVTAGESFLAGYREVAHTTEHPWITPEVEAPLIDLALIEKAAYEVRYEAAHRPDWVGIPLAGLASLAARLLSDGSAASSHP</sequence>
<evidence type="ECO:0000256" key="3">
    <source>
        <dbReference type="ARBA" id="ARBA00012619"/>
    </source>
</evidence>
<comment type="catalytic activity">
    <reaction evidence="1">
        <text>D-maltose = alpha,alpha-trehalose</text>
        <dbReference type="Rhea" id="RHEA:15145"/>
        <dbReference type="ChEBI" id="CHEBI:16551"/>
        <dbReference type="ChEBI" id="CHEBI:17306"/>
        <dbReference type="EC" id="5.4.99.16"/>
    </reaction>
</comment>
<evidence type="ECO:0000256" key="4">
    <source>
        <dbReference type="ARBA" id="ARBA00022723"/>
    </source>
</evidence>
<evidence type="ECO:0000256" key="1">
    <source>
        <dbReference type="ARBA" id="ARBA00001595"/>
    </source>
</evidence>
<dbReference type="SUPFAM" id="SSF51011">
    <property type="entry name" value="Glycosyl hydrolase domain"/>
    <property type="match status" value="1"/>
</dbReference>
<evidence type="ECO:0000259" key="9">
    <source>
        <dbReference type="SMART" id="SM00642"/>
    </source>
</evidence>
<evidence type="ECO:0000256" key="6">
    <source>
        <dbReference type="ARBA" id="ARBA00023235"/>
    </source>
</evidence>
<feature type="compositionally biased region" description="Polar residues" evidence="8">
    <location>
        <begin position="42"/>
        <end position="52"/>
    </location>
</feature>
<evidence type="ECO:0000256" key="5">
    <source>
        <dbReference type="ARBA" id="ARBA00022837"/>
    </source>
</evidence>
<name>A0A4Q1HLJ3_9BURK</name>
<dbReference type="GO" id="GO:0005975">
    <property type="term" value="P:carbohydrate metabolic process"/>
    <property type="evidence" value="ECO:0007669"/>
    <property type="project" value="InterPro"/>
</dbReference>
<evidence type="ECO:0000256" key="7">
    <source>
        <dbReference type="ARBA" id="ARBA00031378"/>
    </source>
</evidence>
<dbReference type="Gene3D" id="3.90.400.10">
    <property type="entry name" value="Oligo-1,6-glucosidase, Domain 2"/>
    <property type="match status" value="1"/>
</dbReference>
<dbReference type="Gene3D" id="3.20.20.80">
    <property type="entry name" value="Glycosidases"/>
    <property type="match status" value="1"/>
</dbReference>
<evidence type="ECO:0000256" key="8">
    <source>
        <dbReference type="SAM" id="MobiDB-lite"/>
    </source>
</evidence>
<dbReference type="InterPro" id="IPR032091">
    <property type="entry name" value="Malt_amylase-like_C"/>
</dbReference>
<comment type="similarity">
    <text evidence="2">Belongs to the glycosyl hydrolase 13 family. TreS subfamily.</text>
</comment>
<dbReference type="InterPro" id="IPR012811">
    <property type="entry name" value="TreS_maltokin_C_dom"/>
</dbReference>
<evidence type="ECO:0000256" key="2">
    <source>
        <dbReference type="ARBA" id="ARBA00005496"/>
    </source>
</evidence>
<keyword evidence="11" id="KW-1185">Reference proteome</keyword>
<dbReference type="SMART" id="SM00642">
    <property type="entry name" value="Aamy"/>
    <property type="match status" value="1"/>
</dbReference>
<dbReference type="GO" id="GO:0046872">
    <property type="term" value="F:metal ion binding"/>
    <property type="evidence" value="ECO:0007669"/>
    <property type="project" value="UniProtKB-KW"/>
</dbReference>
<evidence type="ECO:0000313" key="11">
    <source>
        <dbReference type="Proteomes" id="UP000290849"/>
    </source>
</evidence>
<proteinExistence type="inferred from homology"/>
<dbReference type="PANTHER" id="PTHR10357">
    <property type="entry name" value="ALPHA-AMYLASE FAMILY MEMBER"/>
    <property type="match status" value="1"/>
</dbReference>
<dbReference type="InterPro" id="IPR012810">
    <property type="entry name" value="TreS/a-amylase_N"/>
</dbReference>
<dbReference type="Gene3D" id="3.90.1200.10">
    <property type="match status" value="1"/>
</dbReference>
<dbReference type="InterPro" id="IPR017853">
    <property type="entry name" value="GH"/>
</dbReference>
<dbReference type="OrthoDB" id="9805159at2"/>
<dbReference type="CDD" id="cd11334">
    <property type="entry name" value="AmyAc_TreS"/>
    <property type="match status" value="1"/>
</dbReference>
<dbReference type="AlphaFoldDB" id="A0A4Q1HLJ3"/>
<dbReference type="InterPro" id="IPR013780">
    <property type="entry name" value="Glyco_hydro_b"/>
</dbReference>
<dbReference type="PANTHER" id="PTHR10357:SF219">
    <property type="entry name" value="MALTOSE ALPHA-D-GLUCOSYLTRANSFERASE"/>
    <property type="match status" value="1"/>
</dbReference>
<keyword evidence="5" id="KW-0106">Calcium</keyword>
<feature type="domain" description="Glycosyl hydrolase family 13 catalytic" evidence="9">
    <location>
        <begin position="67"/>
        <end position="466"/>
    </location>
</feature>
<dbReference type="EC" id="5.4.99.16" evidence="3"/>
<evidence type="ECO:0000313" key="10">
    <source>
        <dbReference type="EMBL" id="RXN91333.1"/>
    </source>
</evidence>
<keyword evidence="4" id="KW-0479">Metal-binding</keyword>
<dbReference type="Pfam" id="PF00128">
    <property type="entry name" value="Alpha-amylase"/>
    <property type="match status" value="2"/>
</dbReference>
<dbReference type="Gene3D" id="2.60.40.1180">
    <property type="entry name" value="Golgi alpha-mannosidase II"/>
    <property type="match status" value="1"/>
</dbReference>
<dbReference type="InterPro" id="IPR006047">
    <property type="entry name" value="GH13_cat_dom"/>
</dbReference>
<keyword evidence="6" id="KW-0413">Isomerase</keyword>